<dbReference type="Proteomes" id="UP000218385">
    <property type="component" value="Chromosome"/>
</dbReference>
<evidence type="ECO:0000313" key="6">
    <source>
        <dbReference type="Proteomes" id="UP000218385"/>
    </source>
</evidence>
<dbReference type="Gene3D" id="1.10.1040.10">
    <property type="entry name" value="N-(1-d-carboxylethyl)-l-norvaline Dehydrogenase, domain 2"/>
    <property type="match status" value="1"/>
</dbReference>
<dbReference type="Pfam" id="PF14833">
    <property type="entry name" value="NAD_binding_11"/>
    <property type="match status" value="1"/>
</dbReference>
<evidence type="ECO:0000256" key="1">
    <source>
        <dbReference type="ARBA" id="ARBA00023002"/>
    </source>
</evidence>
<dbReference type="InterPro" id="IPR036291">
    <property type="entry name" value="NAD(P)-bd_dom_sf"/>
</dbReference>
<sequence length="301" mass="32076">MLSFVAPQKTSTADRGPLVMAKIAFIGTTEIGKILARKLQGSGHKVRVFPSDGEVLAASTIKEINRSEVVISVLPSEDQVRKLYLSPQGLITCAPRHLMMIDCSFISPKTAELIAFVAQEHDLRWLDAPYQGNLEEAQTGRLSFLVGASRASFALANPLLLCMGRQIFHAGASGSGQTARICSNVRQAIVMAATAESLALGTRSGLDPLVLASIMQHGAADRVSLSAFKAKREESAVTASTGLLVGPLLDDLAIAMECAQDIQAFTPLGMMTRNLYSRHAGSQPGGDAVSYSSIHQLFHEA</sequence>
<dbReference type="InterPro" id="IPR006115">
    <property type="entry name" value="6PGDH_NADP-bd"/>
</dbReference>
<evidence type="ECO:0008006" key="7">
    <source>
        <dbReference type="Google" id="ProtNLM"/>
    </source>
</evidence>
<reference evidence="5 6" key="1">
    <citation type="submission" date="2017-09" db="EMBL/GenBank/DDBJ databases">
        <title>Complete Genome sequence of Lysobacter capsici KNU-15.</title>
        <authorList>
            <person name="Kim M.-C."/>
            <person name="Yi H."/>
            <person name="Lee D.-W."/>
            <person name="Shin J.-H."/>
        </authorList>
    </citation>
    <scope>NUCLEOTIDE SEQUENCE [LARGE SCALE GENOMIC DNA]</scope>
    <source>
        <strain evidence="5 6">KNU-15</strain>
    </source>
</reference>
<evidence type="ECO:0000259" key="4">
    <source>
        <dbReference type="Pfam" id="PF14833"/>
    </source>
</evidence>
<dbReference type="Pfam" id="PF03446">
    <property type="entry name" value="NAD_binding_2"/>
    <property type="match status" value="1"/>
</dbReference>
<name>A0AB33EH48_9PSED</name>
<dbReference type="SUPFAM" id="SSF51735">
    <property type="entry name" value="NAD(P)-binding Rossmann-fold domains"/>
    <property type="match status" value="1"/>
</dbReference>
<dbReference type="AlphaFoldDB" id="A0AB33EH48"/>
<feature type="domain" description="6-phosphogluconate dehydrogenase NADP-binding" evidence="3">
    <location>
        <begin position="22"/>
        <end position="171"/>
    </location>
</feature>
<dbReference type="GO" id="GO:0016616">
    <property type="term" value="F:oxidoreductase activity, acting on the CH-OH group of donors, NAD or NADP as acceptor"/>
    <property type="evidence" value="ECO:0007669"/>
    <property type="project" value="TreeGrafter"/>
</dbReference>
<feature type="domain" description="3-hydroxyisobutyrate dehydrogenase-like NAD-binding" evidence="4">
    <location>
        <begin position="174"/>
        <end position="287"/>
    </location>
</feature>
<evidence type="ECO:0000256" key="2">
    <source>
        <dbReference type="ARBA" id="ARBA00023027"/>
    </source>
</evidence>
<dbReference type="EMBL" id="CP023466">
    <property type="protein sequence ID" value="ATE78206.1"/>
    <property type="molecule type" value="Genomic_DNA"/>
</dbReference>
<dbReference type="SUPFAM" id="SSF48179">
    <property type="entry name" value="6-phosphogluconate dehydrogenase C-terminal domain-like"/>
    <property type="match status" value="1"/>
</dbReference>
<dbReference type="InterPro" id="IPR015815">
    <property type="entry name" value="HIBADH-related"/>
</dbReference>
<dbReference type="PANTHER" id="PTHR22981:SF7">
    <property type="entry name" value="3-HYDROXYISOBUTYRATE DEHYDROGENASE, MITOCHONDRIAL"/>
    <property type="match status" value="1"/>
</dbReference>
<keyword evidence="1" id="KW-0560">Oxidoreductase</keyword>
<dbReference type="InterPro" id="IPR029154">
    <property type="entry name" value="HIBADH-like_NADP-bd"/>
</dbReference>
<dbReference type="GO" id="GO:0050661">
    <property type="term" value="F:NADP binding"/>
    <property type="evidence" value="ECO:0007669"/>
    <property type="project" value="InterPro"/>
</dbReference>
<dbReference type="Gene3D" id="3.40.50.720">
    <property type="entry name" value="NAD(P)-binding Rossmann-like Domain"/>
    <property type="match status" value="1"/>
</dbReference>
<dbReference type="RefSeq" id="WP_096480492.1">
    <property type="nucleotide sequence ID" value="NZ_CP023466.1"/>
</dbReference>
<dbReference type="InterPro" id="IPR008927">
    <property type="entry name" value="6-PGluconate_DH-like_C_sf"/>
</dbReference>
<proteinExistence type="predicted"/>
<organism evidence="5 6">
    <name type="scientific">Pseudomonas frederiksbergensis</name>
    <dbReference type="NCBI Taxonomy" id="104087"/>
    <lineage>
        <taxon>Bacteria</taxon>
        <taxon>Pseudomonadati</taxon>
        <taxon>Pseudomonadota</taxon>
        <taxon>Gammaproteobacteria</taxon>
        <taxon>Pseudomonadales</taxon>
        <taxon>Pseudomonadaceae</taxon>
        <taxon>Pseudomonas</taxon>
    </lineage>
</organism>
<dbReference type="PANTHER" id="PTHR22981">
    <property type="entry name" value="3-HYDROXYISOBUTYRATE DEHYDROGENASE-RELATED"/>
    <property type="match status" value="1"/>
</dbReference>
<dbReference type="InterPro" id="IPR013328">
    <property type="entry name" value="6PGD_dom2"/>
</dbReference>
<evidence type="ECO:0000313" key="5">
    <source>
        <dbReference type="EMBL" id="ATE78206.1"/>
    </source>
</evidence>
<dbReference type="GO" id="GO:0051287">
    <property type="term" value="F:NAD binding"/>
    <property type="evidence" value="ECO:0007669"/>
    <property type="project" value="InterPro"/>
</dbReference>
<keyword evidence="2" id="KW-0520">NAD</keyword>
<accession>A0AB33EH48</accession>
<evidence type="ECO:0000259" key="3">
    <source>
        <dbReference type="Pfam" id="PF03446"/>
    </source>
</evidence>
<gene>
    <name evidence="5" type="ORF">CNN82_17875</name>
</gene>
<dbReference type="PIRSF" id="PIRSF000103">
    <property type="entry name" value="HIBADH"/>
    <property type="match status" value="1"/>
</dbReference>
<protein>
    <recommendedName>
        <fullName evidence="7">NAD(P)-dependent oxidoreductase</fullName>
    </recommendedName>
</protein>